<organism evidence="1 2">
    <name type="scientific">Puccinia striiformis f. sp. tritici</name>
    <dbReference type="NCBI Taxonomy" id="168172"/>
    <lineage>
        <taxon>Eukaryota</taxon>
        <taxon>Fungi</taxon>
        <taxon>Dikarya</taxon>
        <taxon>Basidiomycota</taxon>
        <taxon>Pucciniomycotina</taxon>
        <taxon>Pucciniomycetes</taxon>
        <taxon>Pucciniales</taxon>
        <taxon>Pucciniaceae</taxon>
        <taxon>Puccinia</taxon>
    </lineage>
</organism>
<accession>A0ACC0E4S9</accession>
<comment type="caution">
    <text evidence="1">The sequence shown here is derived from an EMBL/GenBank/DDBJ whole genome shotgun (WGS) entry which is preliminary data.</text>
</comment>
<keyword evidence="2" id="KW-1185">Reference proteome</keyword>
<sequence length="92" mass="10626">MIKTTFFSTLLISIAILYLHPPEYYLWFGLGAFVATVIEDPNVEKDIVRFWKDLPNATLVDDRQGEYLELKKLRAWSPIPRAPNLQGALQTF</sequence>
<evidence type="ECO:0000313" key="1">
    <source>
        <dbReference type="EMBL" id="KAI7944850.1"/>
    </source>
</evidence>
<reference evidence="2" key="1">
    <citation type="journal article" date="2018" name="BMC Genomics">
        <title>Genomic insights into host adaptation between the wheat stripe rust pathogen (Puccinia striiformis f. sp. tritici) and the barley stripe rust pathogen (Puccinia striiformis f. sp. hordei).</title>
        <authorList>
            <person name="Xia C."/>
            <person name="Wang M."/>
            <person name="Yin C."/>
            <person name="Cornejo O.E."/>
            <person name="Hulbert S.H."/>
            <person name="Chen X."/>
        </authorList>
    </citation>
    <scope>NUCLEOTIDE SEQUENCE [LARGE SCALE GENOMIC DNA]</scope>
    <source>
        <strain evidence="2">93-210</strain>
    </source>
</reference>
<dbReference type="Proteomes" id="UP001060170">
    <property type="component" value="Chromosome 10"/>
</dbReference>
<gene>
    <name evidence="1" type="ORF">MJO28_010545</name>
</gene>
<name>A0ACC0E4S9_9BASI</name>
<dbReference type="EMBL" id="CM045874">
    <property type="protein sequence ID" value="KAI7944850.1"/>
    <property type="molecule type" value="Genomic_DNA"/>
</dbReference>
<reference evidence="2" key="2">
    <citation type="journal article" date="2018" name="Mol. Plant Microbe Interact.">
        <title>Genome sequence resources for the wheat stripe rust pathogen (Puccinia striiformis f. sp. tritici) and the barley stripe rust pathogen (Puccinia striiformis f. sp. hordei).</title>
        <authorList>
            <person name="Xia C."/>
            <person name="Wang M."/>
            <person name="Yin C."/>
            <person name="Cornejo O.E."/>
            <person name="Hulbert S.H."/>
            <person name="Chen X."/>
        </authorList>
    </citation>
    <scope>NUCLEOTIDE SEQUENCE [LARGE SCALE GENOMIC DNA]</scope>
    <source>
        <strain evidence="2">93-210</strain>
    </source>
</reference>
<evidence type="ECO:0000313" key="2">
    <source>
        <dbReference type="Proteomes" id="UP001060170"/>
    </source>
</evidence>
<proteinExistence type="predicted"/>
<protein>
    <submittedName>
        <fullName evidence="1">Uncharacterized protein</fullName>
    </submittedName>
</protein>
<reference evidence="1 2" key="3">
    <citation type="journal article" date="2022" name="Microbiol. Spectr.">
        <title>Folding features and dynamics of 3D genome architecture in plant fungal pathogens.</title>
        <authorList>
            <person name="Xia C."/>
        </authorList>
    </citation>
    <scope>NUCLEOTIDE SEQUENCE [LARGE SCALE GENOMIC DNA]</scope>
    <source>
        <strain evidence="1 2">93-210</strain>
    </source>
</reference>